<reference evidence="9" key="1">
    <citation type="journal article" date="2019" name="Int. J. Syst. Evol. Microbiol.">
        <title>The Global Catalogue of Microorganisms (GCM) 10K type strain sequencing project: providing services to taxonomists for standard genome sequencing and annotation.</title>
        <authorList>
            <consortium name="The Broad Institute Genomics Platform"/>
            <consortium name="The Broad Institute Genome Sequencing Center for Infectious Disease"/>
            <person name="Wu L."/>
            <person name="Ma J."/>
        </authorList>
    </citation>
    <scope>NUCLEOTIDE SEQUENCE [LARGE SCALE GENOMIC DNA]</scope>
    <source>
        <strain evidence="9">CGMCC 1.15277</strain>
    </source>
</reference>
<keyword evidence="9" id="KW-1185">Reference proteome</keyword>
<organism evidence="8 9">
    <name type="scientific">Luteococcus sanguinis</name>
    <dbReference type="NCBI Taxonomy" id="174038"/>
    <lineage>
        <taxon>Bacteria</taxon>
        <taxon>Bacillati</taxon>
        <taxon>Actinomycetota</taxon>
        <taxon>Actinomycetes</taxon>
        <taxon>Propionibacteriales</taxon>
        <taxon>Propionibacteriaceae</taxon>
        <taxon>Luteococcus</taxon>
    </lineage>
</organism>
<accession>A0ABW1X323</accession>
<keyword evidence="3 7" id="KW-0812">Transmembrane</keyword>
<evidence type="ECO:0000256" key="5">
    <source>
        <dbReference type="ARBA" id="ARBA00023136"/>
    </source>
</evidence>
<evidence type="ECO:0000256" key="4">
    <source>
        <dbReference type="ARBA" id="ARBA00022989"/>
    </source>
</evidence>
<sequence>MTEQHTTDETRAKDARAPHPDDARKPASPADLKPVGWKFTAKNAWREFGSDQCTDLAAALTYYTVLALFPGLMALVSLLALFGQSEGGIEQLMNIVRQLAPADAISQIEGPLTQMVNSRGTGLALVIGLLSALWSASGYVGAFGRAMNRVYEVSEGRPVWKLRPVNLAITVFCVLVAALMLVALVVSGPVAEAIGNTLGVGNTLVTVWSIAKWPVMLALVVLLVAVLYHFTPNVRQPKFRWISVGALVAIGVWLIASLAFALYVSSAGNYSKTYGALAGVIVMLLWIWLTNLALLFGAEVDSELERARELQAGMPAEQSLQLPPRDTSGIEKTEKKQAAAEQEAREVRLNSGSSPVAASRRNEKAKQKGKGPDGKDLDEDGFVLEE</sequence>
<evidence type="ECO:0000256" key="1">
    <source>
        <dbReference type="ARBA" id="ARBA00004651"/>
    </source>
</evidence>
<dbReference type="Pfam" id="PF03631">
    <property type="entry name" value="Virul_fac_BrkB"/>
    <property type="match status" value="1"/>
</dbReference>
<dbReference type="PANTHER" id="PTHR30213:SF0">
    <property type="entry name" value="UPF0761 MEMBRANE PROTEIN YIHY"/>
    <property type="match status" value="1"/>
</dbReference>
<feature type="transmembrane region" description="Helical" evidence="7">
    <location>
        <begin position="242"/>
        <end position="264"/>
    </location>
</feature>
<dbReference type="NCBIfam" id="TIGR00765">
    <property type="entry name" value="yihY_not_rbn"/>
    <property type="match status" value="1"/>
</dbReference>
<evidence type="ECO:0000313" key="8">
    <source>
        <dbReference type="EMBL" id="MFC6397700.1"/>
    </source>
</evidence>
<comment type="subcellular location">
    <subcellularLocation>
        <location evidence="1">Cell membrane</location>
        <topology evidence="1">Multi-pass membrane protein</topology>
    </subcellularLocation>
</comment>
<feature type="transmembrane region" description="Helical" evidence="7">
    <location>
        <begin position="165"/>
        <end position="190"/>
    </location>
</feature>
<dbReference type="PANTHER" id="PTHR30213">
    <property type="entry name" value="INNER MEMBRANE PROTEIN YHJD"/>
    <property type="match status" value="1"/>
</dbReference>
<feature type="transmembrane region" description="Helical" evidence="7">
    <location>
        <begin position="276"/>
        <end position="298"/>
    </location>
</feature>
<proteinExistence type="predicted"/>
<keyword evidence="2" id="KW-1003">Cell membrane</keyword>
<name>A0ABW1X323_9ACTN</name>
<feature type="region of interest" description="Disordered" evidence="6">
    <location>
        <begin position="1"/>
        <end position="31"/>
    </location>
</feature>
<evidence type="ECO:0000256" key="3">
    <source>
        <dbReference type="ARBA" id="ARBA00022692"/>
    </source>
</evidence>
<feature type="region of interest" description="Disordered" evidence="6">
    <location>
        <begin position="315"/>
        <end position="386"/>
    </location>
</feature>
<keyword evidence="4 7" id="KW-1133">Transmembrane helix</keyword>
<feature type="compositionally biased region" description="Acidic residues" evidence="6">
    <location>
        <begin position="376"/>
        <end position="386"/>
    </location>
</feature>
<feature type="compositionally biased region" description="Basic and acidic residues" evidence="6">
    <location>
        <begin position="328"/>
        <end position="348"/>
    </location>
</feature>
<evidence type="ECO:0000256" key="6">
    <source>
        <dbReference type="SAM" id="MobiDB-lite"/>
    </source>
</evidence>
<evidence type="ECO:0000256" key="7">
    <source>
        <dbReference type="SAM" id="Phobius"/>
    </source>
</evidence>
<feature type="compositionally biased region" description="Basic and acidic residues" evidence="6">
    <location>
        <begin position="360"/>
        <end position="375"/>
    </location>
</feature>
<evidence type="ECO:0000256" key="2">
    <source>
        <dbReference type="ARBA" id="ARBA00022475"/>
    </source>
</evidence>
<protein>
    <submittedName>
        <fullName evidence="8">YihY/virulence factor BrkB family protein</fullName>
    </submittedName>
</protein>
<comment type="caution">
    <text evidence="8">The sequence shown here is derived from an EMBL/GenBank/DDBJ whole genome shotgun (WGS) entry which is preliminary data.</text>
</comment>
<dbReference type="InterPro" id="IPR017039">
    <property type="entry name" value="Virul_fac_BrkB"/>
</dbReference>
<feature type="compositionally biased region" description="Basic and acidic residues" evidence="6">
    <location>
        <begin position="1"/>
        <end position="25"/>
    </location>
</feature>
<keyword evidence="5 7" id="KW-0472">Membrane</keyword>
<dbReference type="EMBL" id="JBHSUA010000021">
    <property type="protein sequence ID" value="MFC6397700.1"/>
    <property type="molecule type" value="Genomic_DNA"/>
</dbReference>
<dbReference type="RefSeq" id="WP_343886137.1">
    <property type="nucleotide sequence ID" value="NZ_BAAAKI010000013.1"/>
</dbReference>
<dbReference type="Proteomes" id="UP001596266">
    <property type="component" value="Unassembled WGS sequence"/>
</dbReference>
<feature type="transmembrane region" description="Helical" evidence="7">
    <location>
        <begin position="60"/>
        <end position="83"/>
    </location>
</feature>
<feature type="transmembrane region" description="Helical" evidence="7">
    <location>
        <begin position="122"/>
        <end position="144"/>
    </location>
</feature>
<gene>
    <name evidence="8" type="ORF">ACFP57_12005</name>
</gene>
<feature type="transmembrane region" description="Helical" evidence="7">
    <location>
        <begin position="210"/>
        <end position="230"/>
    </location>
</feature>
<evidence type="ECO:0000313" key="9">
    <source>
        <dbReference type="Proteomes" id="UP001596266"/>
    </source>
</evidence>